<feature type="domain" description="TNase-like" evidence="1">
    <location>
        <begin position="162"/>
        <end position="314"/>
    </location>
</feature>
<sequence length="399" mass="44969">MRAFVDKQQYKPIKAVIEHVRDGSTVRAFLLPDFYHITLMISGIRCPGFKLDSSGKPDPNIKVEYAEEARYFVEVRLLQREVEIILESVNNANFIGTIVHPKGNIAELLLKEGFAKCVDWSMTFMQSGADRLKAAETQAKEARKRLWKDWQATAPKITGKEKEYTATVSEVINGDALLVKQANGVYKKIFLASIRPPKEVGRANDDEGKPVARPKGFRPLYDIPYMFEAREYLRKKLIGKKVHVVVDYIQEARDNYPEKICATVTINGNRALVSKGLATVVRYRQDDDQRSSKYQDLLIAENKANKSQLGVHSKKENPGLRVTEIDAARAKLELSAFQRAQRIDAIVEFVASGSRLRLYIPKSNSLCTFLLGGINCPRATRAATETYLPPKPNHSGTRL</sequence>
<dbReference type="InterPro" id="IPR035437">
    <property type="entry name" value="SNase_OB-fold_sf"/>
</dbReference>
<dbReference type="InterPro" id="IPR016071">
    <property type="entry name" value="Staphylococal_nuclease_OB-fold"/>
</dbReference>
<dbReference type="FunFam" id="2.40.50.90:FF:000002">
    <property type="entry name" value="Staphylococcal nuclease domain-containing protein"/>
    <property type="match status" value="1"/>
</dbReference>
<evidence type="ECO:0000313" key="2">
    <source>
        <dbReference type="EMBL" id="KAJ8950003.1"/>
    </source>
</evidence>
<dbReference type="PANTHER" id="PTHR12302">
    <property type="entry name" value="EBNA2 BINDING PROTEIN P100"/>
    <property type="match status" value="1"/>
</dbReference>
<evidence type="ECO:0000313" key="3">
    <source>
        <dbReference type="Proteomes" id="UP001162162"/>
    </source>
</evidence>
<gene>
    <name evidence="2" type="ORF">NQ318_002414</name>
</gene>
<dbReference type="Gene3D" id="2.40.50.90">
    <property type="match status" value="3"/>
</dbReference>
<feature type="domain" description="TNase-like" evidence="1">
    <location>
        <begin position="11"/>
        <end position="149"/>
    </location>
</feature>
<comment type="caution">
    <text evidence="2">The sequence shown here is derived from an EMBL/GenBank/DDBJ whole genome shotgun (WGS) entry which is preliminary data.</text>
</comment>
<dbReference type="Pfam" id="PF00565">
    <property type="entry name" value="SNase"/>
    <property type="match status" value="2"/>
</dbReference>
<accession>A0AAV8YGD4</accession>
<dbReference type="PROSITE" id="PS50830">
    <property type="entry name" value="TNASE_3"/>
    <property type="match status" value="2"/>
</dbReference>
<organism evidence="2 3">
    <name type="scientific">Aromia moschata</name>
    <dbReference type="NCBI Taxonomy" id="1265417"/>
    <lineage>
        <taxon>Eukaryota</taxon>
        <taxon>Metazoa</taxon>
        <taxon>Ecdysozoa</taxon>
        <taxon>Arthropoda</taxon>
        <taxon>Hexapoda</taxon>
        <taxon>Insecta</taxon>
        <taxon>Pterygota</taxon>
        <taxon>Neoptera</taxon>
        <taxon>Endopterygota</taxon>
        <taxon>Coleoptera</taxon>
        <taxon>Polyphaga</taxon>
        <taxon>Cucujiformia</taxon>
        <taxon>Chrysomeloidea</taxon>
        <taxon>Cerambycidae</taxon>
        <taxon>Cerambycinae</taxon>
        <taxon>Callichromatini</taxon>
        <taxon>Aromia</taxon>
    </lineage>
</organism>
<dbReference type="GO" id="GO:0003723">
    <property type="term" value="F:RNA binding"/>
    <property type="evidence" value="ECO:0007669"/>
    <property type="project" value="TreeGrafter"/>
</dbReference>
<dbReference type="GO" id="GO:0005829">
    <property type="term" value="C:cytosol"/>
    <property type="evidence" value="ECO:0007669"/>
    <property type="project" value="TreeGrafter"/>
</dbReference>
<dbReference type="Proteomes" id="UP001162162">
    <property type="component" value="Unassembled WGS sequence"/>
</dbReference>
<proteinExistence type="predicted"/>
<evidence type="ECO:0000259" key="1">
    <source>
        <dbReference type="PROSITE" id="PS50830"/>
    </source>
</evidence>
<dbReference type="FunFam" id="2.40.50.90:FF:000001">
    <property type="entry name" value="Staphylococcal nuclease domain-containing protein"/>
    <property type="match status" value="1"/>
</dbReference>
<reference evidence="2" key="1">
    <citation type="journal article" date="2023" name="Insect Mol. Biol.">
        <title>Genome sequencing provides insights into the evolution of gene families encoding plant cell wall-degrading enzymes in longhorned beetles.</title>
        <authorList>
            <person name="Shin N.R."/>
            <person name="Okamura Y."/>
            <person name="Kirsch R."/>
            <person name="Pauchet Y."/>
        </authorList>
    </citation>
    <scope>NUCLEOTIDE SEQUENCE</scope>
    <source>
        <strain evidence="2">AMC_N1</strain>
    </source>
</reference>
<dbReference type="CDD" id="cd00175">
    <property type="entry name" value="SNc"/>
    <property type="match status" value="1"/>
</dbReference>
<dbReference type="SMART" id="SM00318">
    <property type="entry name" value="SNc"/>
    <property type="match status" value="2"/>
</dbReference>
<dbReference type="GO" id="GO:0006402">
    <property type="term" value="P:mRNA catabolic process"/>
    <property type="evidence" value="ECO:0007669"/>
    <property type="project" value="TreeGrafter"/>
</dbReference>
<dbReference type="PANTHER" id="PTHR12302:SF2">
    <property type="entry name" value="STAPHYLOCOCCAL NUCLEASE DOMAIN-CONTAINING PROTEIN 1"/>
    <property type="match status" value="1"/>
</dbReference>
<dbReference type="GO" id="GO:0005634">
    <property type="term" value="C:nucleus"/>
    <property type="evidence" value="ECO:0007669"/>
    <property type="project" value="TreeGrafter"/>
</dbReference>
<name>A0AAV8YGD4_9CUCU</name>
<dbReference type="AlphaFoldDB" id="A0AAV8YGD4"/>
<dbReference type="EMBL" id="JAPWTK010000106">
    <property type="protein sequence ID" value="KAJ8950003.1"/>
    <property type="molecule type" value="Genomic_DNA"/>
</dbReference>
<dbReference type="GO" id="GO:0004518">
    <property type="term" value="F:nuclease activity"/>
    <property type="evidence" value="ECO:0007669"/>
    <property type="project" value="TreeGrafter"/>
</dbReference>
<keyword evidence="3" id="KW-1185">Reference proteome</keyword>
<dbReference type="SUPFAM" id="SSF50199">
    <property type="entry name" value="Staphylococcal nuclease"/>
    <property type="match status" value="3"/>
</dbReference>
<protein>
    <recommendedName>
        <fullName evidence="1">TNase-like domain-containing protein</fullName>
    </recommendedName>
</protein>